<proteinExistence type="predicted"/>
<evidence type="ECO:0000313" key="3">
    <source>
        <dbReference type="Proteomes" id="UP000678513"/>
    </source>
</evidence>
<dbReference type="InterPro" id="IPR011990">
    <property type="entry name" value="TPR-like_helical_dom_sf"/>
</dbReference>
<evidence type="ECO:0000256" key="1">
    <source>
        <dbReference type="SAM" id="MobiDB-lite"/>
    </source>
</evidence>
<dbReference type="EMBL" id="CP072384">
    <property type="protein sequence ID" value="QUC09219.1"/>
    <property type="molecule type" value="Genomic_DNA"/>
</dbReference>
<organism evidence="2 3">
    <name type="scientific">Arachnia rubra</name>
    <dbReference type="NCBI Taxonomy" id="1547448"/>
    <lineage>
        <taxon>Bacteria</taxon>
        <taxon>Bacillati</taxon>
        <taxon>Actinomycetota</taxon>
        <taxon>Actinomycetes</taxon>
        <taxon>Propionibacteriales</taxon>
        <taxon>Propionibacteriaceae</taxon>
        <taxon>Arachnia</taxon>
    </lineage>
</organism>
<protein>
    <submittedName>
        <fullName evidence="2">Tetratricopeptide repeat protein</fullName>
    </submittedName>
</protein>
<keyword evidence="3" id="KW-1185">Reference proteome</keyword>
<dbReference type="SUPFAM" id="SSF48452">
    <property type="entry name" value="TPR-like"/>
    <property type="match status" value="1"/>
</dbReference>
<reference evidence="2 3" key="1">
    <citation type="submission" date="2021-03" db="EMBL/GenBank/DDBJ databases">
        <title>Human Oral Microbial Genomes.</title>
        <authorList>
            <person name="Johnston C.D."/>
            <person name="Chen T."/>
            <person name="Dewhirst F.E."/>
        </authorList>
    </citation>
    <scope>NUCLEOTIDE SEQUENCE [LARGE SCALE GENOMIC DNA]</scope>
    <source>
        <strain evidence="2 3">DSMZ 100122</strain>
    </source>
</reference>
<dbReference type="Gene3D" id="1.25.40.10">
    <property type="entry name" value="Tetratricopeptide repeat domain"/>
    <property type="match status" value="1"/>
</dbReference>
<name>A0ABX7Y7M0_9ACTN</name>
<sequence length="333" mass="35935">MPKPGTARAHDGPSVPKDFDESSLPVNVRAELKSLPKDLAATVGGHILAAGELLDVDPELAHRHAEAAKRRAGRLPVVREAAAEAAYVSGHYDIALREFRAIRRMSGGDELLPVLADCERALGRHREALELLATLDPRTKKLGLRIECILVEAGIRADLGQRGEALRLLKSAISHRIGPRPAQARLHYAYADLLEAEGRSDAAREWFESAASLDLDGRLDATDRIAALDGITLPEDFETEDPAEKTDPEDEMETQVIDVTAPPAGAVVKRVAPGGRQDEAEEEGAPHRTPAADDAAGTVPARRESAVPYQRDLLISPEEEIAEILSEIDGDGR</sequence>
<dbReference type="Proteomes" id="UP000678513">
    <property type="component" value="Chromosome"/>
</dbReference>
<feature type="region of interest" description="Disordered" evidence="1">
    <location>
        <begin position="230"/>
        <end position="252"/>
    </location>
</feature>
<accession>A0ABX7Y7M0</accession>
<gene>
    <name evidence="2" type="ORF">J5A65_05750</name>
</gene>
<evidence type="ECO:0000313" key="2">
    <source>
        <dbReference type="EMBL" id="QUC09219.1"/>
    </source>
</evidence>
<dbReference type="RefSeq" id="WP_212326442.1">
    <property type="nucleotide sequence ID" value="NZ_AP024463.1"/>
</dbReference>
<feature type="region of interest" description="Disordered" evidence="1">
    <location>
        <begin position="1"/>
        <end position="22"/>
    </location>
</feature>
<feature type="region of interest" description="Disordered" evidence="1">
    <location>
        <begin position="271"/>
        <end position="304"/>
    </location>
</feature>
<feature type="compositionally biased region" description="Acidic residues" evidence="1">
    <location>
        <begin position="235"/>
        <end position="252"/>
    </location>
</feature>